<evidence type="ECO:0000313" key="2">
    <source>
        <dbReference type="Proteomes" id="UP000037175"/>
    </source>
</evidence>
<dbReference type="Proteomes" id="UP000037175">
    <property type="component" value="Unassembled WGS sequence"/>
</dbReference>
<keyword evidence="2" id="KW-1185">Reference proteome</keyword>
<dbReference type="RefSeq" id="WP_052218433.1">
    <property type="nucleotide sequence ID" value="NZ_LGTE01000017.1"/>
</dbReference>
<name>A0A0L6W0D1_9FIRM</name>
<evidence type="ECO:0000313" key="1">
    <source>
        <dbReference type="EMBL" id="KNZ69037.1"/>
    </source>
</evidence>
<proteinExistence type="predicted"/>
<sequence>MKTLWSMLGALLISVIIMEVGKIYVTYNKIYTAMEHALDAALIQGIKEEDAKLGTIYVDEELARAAAEATFKENLNLNEFFENDLMKDTTFTIEINQGNPDVPADKPYVSGIVSTSVAIMSPTMFGQPTIPITIRKNQFQLTTYCGTE</sequence>
<gene>
    <name evidence="1" type="ORF">Tfer_2281</name>
</gene>
<comment type="caution">
    <text evidence="1">The sequence shown here is derived from an EMBL/GenBank/DDBJ whole genome shotgun (WGS) entry which is preliminary data.</text>
</comment>
<organism evidence="1 2">
    <name type="scientific">Thermincola ferriacetica</name>
    <dbReference type="NCBI Taxonomy" id="281456"/>
    <lineage>
        <taxon>Bacteria</taxon>
        <taxon>Bacillati</taxon>
        <taxon>Bacillota</taxon>
        <taxon>Clostridia</taxon>
        <taxon>Eubacteriales</taxon>
        <taxon>Thermincolaceae</taxon>
        <taxon>Thermincola</taxon>
    </lineage>
</organism>
<accession>A0A0L6W0D1</accession>
<reference evidence="2" key="1">
    <citation type="submission" date="2015-07" db="EMBL/GenBank/DDBJ databases">
        <title>Complete Genome of Thermincola ferriacetica strain Z-0001T.</title>
        <authorList>
            <person name="Lusk B."/>
            <person name="Badalamenti J.P."/>
            <person name="Parameswaran P."/>
            <person name="Bond D.R."/>
            <person name="Torres C.I."/>
        </authorList>
    </citation>
    <scope>NUCLEOTIDE SEQUENCE [LARGE SCALE GENOMIC DNA]</scope>
    <source>
        <strain evidence="2">Z-0001</strain>
    </source>
</reference>
<dbReference type="AlphaFoldDB" id="A0A0L6W0D1"/>
<protein>
    <submittedName>
        <fullName evidence="1">Uncharacterized protein</fullName>
    </submittedName>
</protein>
<dbReference type="EMBL" id="LGTE01000017">
    <property type="protein sequence ID" value="KNZ69037.1"/>
    <property type="molecule type" value="Genomic_DNA"/>
</dbReference>